<evidence type="ECO:0000313" key="2">
    <source>
        <dbReference type="EMBL" id="KAK3276165.1"/>
    </source>
</evidence>
<proteinExistence type="predicted"/>
<sequence>MFGSVLQSSLLKLPLATENRRIEERTPSKANEPHGAGGKSAPLRPAREVTTHDLAVVDSTRFFGSFLSSEARWGRRQSVWTAALACVQSFSLKTPQAADAETEEEDPWAGSYVKPALTVGEYLQEIQLNRKEAIDSMLNDVDMGRSQDLYRLSGNLLVAPFDDVRQSIFYLPWALVKEDGEAGLVAQKHYLVFMERLRQLDRTVLDAARYQAEEKDVIAAIRALDQSIDDFVCDIPQKYMT</sequence>
<comment type="caution">
    <text evidence="2">The sequence shown here is derived from an EMBL/GenBank/DDBJ whole genome shotgun (WGS) entry which is preliminary data.</text>
</comment>
<feature type="region of interest" description="Disordered" evidence="1">
    <location>
        <begin position="17"/>
        <end position="46"/>
    </location>
</feature>
<evidence type="ECO:0000313" key="3">
    <source>
        <dbReference type="Proteomes" id="UP001190700"/>
    </source>
</evidence>
<dbReference type="Proteomes" id="UP001190700">
    <property type="component" value="Unassembled WGS sequence"/>
</dbReference>
<reference evidence="2 3" key="1">
    <citation type="journal article" date="2015" name="Genome Biol. Evol.">
        <title>Comparative Genomics of a Bacterivorous Green Alga Reveals Evolutionary Causalities and Consequences of Phago-Mixotrophic Mode of Nutrition.</title>
        <authorList>
            <person name="Burns J.A."/>
            <person name="Paasch A."/>
            <person name="Narechania A."/>
            <person name="Kim E."/>
        </authorList>
    </citation>
    <scope>NUCLEOTIDE SEQUENCE [LARGE SCALE GENOMIC DNA]</scope>
    <source>
        <strain evidence="2 3">PLY_AMNH</strain>
    </source>
</reference>
<organism evidence="2 3">
    <name type="scientific">Cymbomonas tetramitiformis</name>
    <dbReference type="NCBI Taxonomy" id="36881"/>
    <lineage>
        <taxon>Eukaryota</taxon>
        <taxon>Viridiplantae</taxon>
        <taxon>Chlorophyta</taxon>
        <taxon>Pyramimonadophyceae</taxon>
        <taxon>Pyramimonadales</taxon>
        <taxon>Pyramimonadaceae</taxon>
        <taxon>Cymbomonas</taxon>
    </lineage>
</organism>
<accession>A0AAE0GDX7</accession>
<dbReference type="AlphaFoldDB" id="A0AAE0GDX7"/>
<gene>
    <name evidence="2" type="ORF">CYMTET_15747</name>
</gene>
<name>A0AAE0GDX7_9CHLO</name>
<evidence type="ECO:0000256" key="1">
    <source>
        <dbReference type="SAM" id="MobiDB-lite"/>
    </source>
</evidence>
<protein>
    <submittedName>
        <fullName evidence="2">Uncharacterized protein</fullName>
    </submittedName>
</protein>
<dbReference type="EMBL" id="LGRX02006732">
    <property type="protein sequence ID" value="KAK3276165.1"/>
    <property type="molecule type" value="Genomic_DNA"/>
</dbReference>
<feature type="compositionally biased region" description="Basic and acidic residues" evidence="1">
    <location>
        <begin position="18"/>
        <end position="27"/>
    </location>
</feature>
<keyword evidence="3" id="KW-1185">Reference proteome</keyword>